<proteinExistence type="inferred from homology"/>
<dbReference type="EMBL" id="JAADJG010000802">
    <property type="protein sequence ID" value="KAF4436457.1"/>
    <property type="molecule type" value="Genomic_DNA"/>
</dbReference>
<dbReference type="InterPro" id="IPR000164">
    <property type="entry name" value="Histone_H3/CENP-A"/>
</dbReference>
<accession>A0A8H4NS03</accession>
<dbReference type="Proteomes" id="UP000605986">
    <property type="component" value="Unassembled WGS sequence"/>
</dbReference>
<comment type="caution">
    <text evidence="7">The sequence shown here is derived from an EMBL/GenBank/DDBJ whole genome shotgun (WGS) entry which is preliminary data.</text>
</comment>
<dbReference type="InterPro" id="IPR007125">
    <property type="entry name" value="H2A/H2B/H3"/>
</dbReference>
<dbReference type="SMART" id="SM00428">
    <property type="entry name" value="H3"/>
    <property type="match status" value="1"/>
</dbReference>
<dbReference type="PANTHER" id="PTHR11426">
    <property type="entry name" value="HISTONE H3"/>
    <property type="match status" value="1"/>
</dbReference>
<evidence type="ECO:0000256" key="4">
    <source>
        <dbReference type="ARBA" id="ARBA00023269"/>
    </source>
</evidence>
<feature type="compositionally biased region" description="Basic and acidic residues" evidence="5">
    <location>
        <begin position="17"/>
        <end position="36"/>
    </location>
</feature>
<evidence type="ECO:0000313" key="8">
    <source>
        <dbReference type="Proteomes" id="UP000605986"/>
    </source>
</evidence>
<protein>
    <submittedName>
        <fullName evidence="7">Histone H3</fullName>
    </submittedName>
</protein>
<name>A0A8H4NS03_9HYPO</name>
<dbReference type="Pfam" id="PF00125">
    <property type="entry name" value="Histone"/>
    <property type="match status" value="1"/>
</dbReference>
<evidence type="ECO:0000256" key="2">
    <source>
        <dbReference type="ARBA" id="ARBA00010343"/>
    </source>
</evidence>
<dbReference type="GO" id="GO:0046982">
    <property type="term" value="F:protein heterodimerization activity"/>
    <property type="evidence" value="ECO:0007669"/>
    <property type="project" value="InterPro"/>
</dbReference>
<dbReference type="AlphaFoldDB" id="A0A8H4NS03"/>
<evidence type="ECO:0000256" key="1">
    <source>
        <dbReference type="ARBA" id="ARBA00004286"/>
    </source>
</evidence>
<keyword evidence="3" id="KW-0158">Chromosome</keyword>
<reference evidence="7" key="1">
    <citation type="submission" date="2020-01" db="EMBL/GenBank/DDBJ databases">
        <title>Identification and distribution of gene clusters putatively required for synthesis of sphingolipid metabolism inhibitors in phylogenetically diverse species of the filamentous fungus Fusarium.</title>
        <authorList>
            <person name="Kim H.-S."/>
            <person name="Busman M."/>
            <person name="Brown D.W."/>
            <person name="Divon H."/>
            <person name="Uhlig S."/>
            <person name="Proctor R.H."/>
        </authorList>
    </citation>
    <scope>NUCLEOTIDE SEQUENCE</scope>
    <source>
        <strain evidence="7">NRRL 53441</strain>
    </source>
</reference>
<dbReference type="SUPFAM" id="SSF47113">
    <property type="entry name" value="Histone-fold"/>
    <property type="match status" value="1"/>
</dbReference>
<feature type="region of interest" description="Disordered" evidence="5">
    <location>
        <begin position="1"/>
        <end position="55"/>
    </location>
</feature>
<gene>
    <name evidence="7" type="ORF">F53441_13247</name>
</gene>
<evidence type="ECO:0000256" key="5">
    <source>
        <dbReference type="SAM" id="MobiDB-lite"/>
    </source>
</evidence>
<keyword evidence="8" id="KW-1185">Reference proteome</keyword>
<evidence type="ECO:0000259" key="6">
    <source>
        <dbReference type="Pfam" id="PF00125"/>
    </source>
</evidence>
<dbReference type="GO" id="GO:0030527">
    <property type="term" value="F:structural constituent of chromatin"/>
    <property type="evidence" value="ECO:0007669"/>
    <property type="project" value="InterPro"/>
</dbReference>
<feature type="domain" description="Core Histone H2A/H2B/H3" evidence="6">
    <location>
        <begin position="58"/>
        <end position="141"/>
    </location>
</feature>
<dbReference type="Gene3D" id="1.10.20.10">
    <property type="entry name" value="Histone, subunit A"/>
    <property type="match status" value="1"/>
</dbReference>
<evidence type="ECO:0000313" key="7">
    <source>
        <dbReference type="EMBL" id="KAF4436457.1"/>
    </source>
</evidence>
<evidence type="ECO:0000256" key="3">
    <source>
        <dbReference type="ARBA" id="ARBA00022454"/>
    </source>
</evidence>
<sequence>MPKVKRYSRFGLGPRGKLKEQVKAAKAKGEGKEDGAKGATGIKKSKPKVPAIGPGSVSRALRAIGNRQKIANVRMPSGPMHQLIKEIMHDINDQLQIEPDALEALQQVAEKDLIQLSSMVQRLAAHDNRVTIQQKDVQAYFELLPILNGLGSVHF</sequence>
<dbReference type="InterPro" id="IPR009072">
    <property type="entry name" value="Histone-fold"/>
</dbReference>
<comment type="similarity">
    <text evidence="2">Belongs to the histone H3 family.</text>
</comment>
<keyword evidence="4" id="KW-0544">Nucleosome core</keyword>
<comment type="subcellular location">
    <subcellularLocation>
        <location evidence="1">Chromosome</location>
    </subcellularLocation>
</comment>
<keyword evidence="4" id="KW-0238">DNA-binding</keyword>
<organism evidence="7 8">
    <name type="scientific">Fusarium austroafricanum</name>
    <dbReference type="NCBI Taxonomy" id="2364996"/>
    <lineage>
        <taxon>Eukaryota</taxon>
        <taxon>Fungi</taxon>
        <taxon>Dikarya</taxon>
        <taxon>Ascomycota</taxon>
        <taxon>Pezizomycotina</taxon>
        <taxon>Sordariomycetes</taxon>
        <taxon>Hypocreomycetidae</taxon>
        <taxon>Hypocreales</taxon>
        <taxon>Nectriaceae</taxon>
        <taxon>Fusarium</taxon>
        <taxon>Fusarium concolor species complex</taxon>
    </lineage>
</organism>
<dbReference type="GO" id="GO:0003677">
    <property type="term" value="F:DNA binding"/>
    <property type="evidence" value="ECO:0007669"/>
    <property type="project" value="InterPro"/>
</dbReference>
<dbReference type="GO" id="GO:0000786">
    <property type="term" value="C:nucleosome"/>
    <property type="evidence" value="ECO:0007669"/>
    <property type="project" value="UniProtKB-KW"/>
</dbReference>